<organism evidence="8 9">
    <name type="scientific">Mucilaginibacter ginkgonis</name>
    <dbReference type="NCBI Taxonomy" id="2682091"/>
    <lineage>
        <taxon>Bacteria</taxon>
        <taxon>Pseudomonadati</taxon>
        <taxon>Bacteroidota</taxon>
        <taxon>Sphingobacteriia</taxon>
        <taxon>Sphingobacteriales</taxon>
        <taxon>Sphingobacteriaceae</taxon>
        <taxon>Mucilaginibacter</taxon>
    </lineage>
</organism>
<dbReference type="InterPro" id="IPR050087">
    <property type="entry name" value="AON_synthase_class-II"/>
</dbReference>
<evidence type="ECO:0000256" key="1">
    <source>
        <dbReference type="ARBA" id="ARBA00001933"/>
    </source>
</evidence>
<dbReference type="InterPro" id="IPR015421">
    <property type="entry name" value="PyrdxlP-dep_Trfase_major"/>
</dbReference>
<evidence type="ECO:0000256" key="2">
    <source>
        <dbReference type="ARBA" id="ARBA00005189"/>
    </source>
</evidence>
<comment type="cofactor">
    <cofactor evidence="1 6">
        <name>pyridoxal 5'-phosphate</name>
        <dbReference type="ChEBI" id="CHEBI:597326"/>
    </cofactor>
</comment>
<dbReference type="InterPro" id="IPR001917">
    <property type="entry name" value="Aminotrans_II_pyridoxalP_BS"/>
</dbReference>
<dbReference type="Gene3D" id="3.40.640.10">
    <property type="entry name" value="Type I PLP-dependent aspartate aminotransferase-like (Major domain)"/>
    <property type="match status" value="1"/>
</dbReference>
<evidence type="ECO:0000256" key="5">
    <source>
        <dbReference type="ARBA" id="ARBA00022898"/>
    </source>
</evidence>
<dbReference type="PROSITE" id="PS00599">
    <property type="entry name" value="AA_TRANSFER_CLASS_2"/>
    <property type="match status" value="1"/>
</dbReference>
<feature type="domain" description="Aminotransferase class I/classII large" evidence="7">
    <location>
        <begin position="32"/>
        <end position="358"/>
    </location>
</feature>
<reference evidence="8 9" key="1">
    <citation type="submission" date="2020-12" db="EMBL/GenBank/DDBJ databases">
        <title>HMF7856_wgs.fasta genome submission.</title>
        <authorList>
            <person name="Kang H."/>
            <person name="Kim H."/>
            <person name="Joh K."/>
        </authorList>
    </citation>
    <scope>NUCLEOTIDE SEQUENCE [LARGE SCALE GENOMIC DNA]</scope>
    <source>
        <strain evidence="8 9">HMF7856</strain>
    </source>
</reference>
<dbReference type="PANTHER" id="PTHR13693:SF77">
    <property type="entry name" value="8-AMINO-7-OXONONANOATE SYNTHASE"/>
    <property type="match status" value="1"/>
</dbReference>
<dbReference type="GO" id="GO:0030170">
    <property type="term" value="F:pyridoxal phosphate binding"/>
    <property type="evidence" value="ECO:0007669"/>
    <property type="project" value="InterPro"/>
</dbReference>
<dbReference type="InterPro" id="IPR015422">
    <property type="entry name" value="PyrdxlP-dep_Trfase_small"/>
</dbReference>
<evidence type="ECO:0000256" key="6">
    <source>
        <dbReference type="RuleBase" id="RU003693"/>
    </source>
</evidence>
<evidence type="ECO:0000256" key="4">
    <source>
        <dbReference type="ARBA" id="ARBA00022679"/>
    </source>
</evidence>
<keyword evidence="9" id="KW-1185">Reference proteome</keyword>
<dbReference type="Pfam" id="PF00155">
    <property type="entry name" value="Aminotran_1_2"/>
    <property type="match status" value="1"/>
</dbReference>
<dbReference type="EMBL" id="CP066775">
    <property type="protein sequence ID" value="QQL49910.1"/>
    <property type="molecule type" value="Genomic_DNA"/>
</dbReference>
<comment type="similarity">
    <text evidence="3">Belongs to the class-II pyridoxal-phosphate-dependent aminotransferase family. BioF subfamily.</text>
</comment>
<dbReference type="GO" id="GO:0008483">
    <property type="term" value="F:transaminase activity"/>
    <property type="evidence" value="ECO:0007669"/>
    <property type="project" value="UniProtKB-KW"/>
</dbReference>
<dbReference type="InterPro" id="IPR015424">
    <property type="entry name" value="PyrdxlP-dep_Trfase"/>
</dbReference>
<dbReference type="RefSeq" id="WP_157523381.1">
    <property type="nucleotide sequence ID" value="NZ_CP066775.1"/>
</dbReference>
<dbReference type="KEGG" id="mgik:GO620_000215"/>
<name>A0A6I4HV73_9SPHI</name>
<gene>
    <name evidence="8" type="ORF">GO620_000215</name>
</gene>
<dbReference type="Gene3D" id="3.90.1150.10">
    <property type="entry name" value="Aspartate Aminotransferase, domain 1"/>
    <property type="match status" value="1"/>
</dbReference>
<dbReference type="GO" id="GO:0009102">
    <property type="term" value="P:biotin biosynthetic process"/>
    <property type="evidence" value="ECO:0007669"/>
    <property type="project" value="TreeGrafter"/>
</dbReference>
<evidence type="ECO:0000313" key="8">
    <source>
        <dbReference type="EMBL" id="QQL49910.1"/>
    </source>
</evidence>
<dbReference type="SUPFAM" id="SSF53383">
    <property type="entry name" value="PLP-dependent transferases"/>
    <property type="match status" value="1"/>
</dbReference>
<keyword evidence="8" id="KW-0032">Aminotransferase</keyword>
<keyword evidence="5 6" id="KW-0663">Pyridoxal phosphate</keyword>
<dbReference type="InterPro" id="IPR004839">
    <property type="entry name" value="Aminotransferase_I/II_large"/>
</dbReference>
<comment type="pathway">
    <text evidence="2">Lipid metabolism.</text>
</comment>
<protein>
    <submittedName>
        <fullName evidence="8">Aminotransferase class I/II-fold pyridoxal phosphate-dependent enzyme</fullName>
    </submittedName>
</protein>
<dbReference type="AlphaFoldDB" id="A0A6I4HV73"/>
<evidence type="ECO:0000259" key="7">
    <source>
        <dbReference type="Pfam" id="PF00155"/>
    </source>
</evidence>
<dbReference type="PANTHER" id="PTHR13693">
    <property type="entry name" value="CLASS II AMINOTRANSFERASE/8-AMINO-7-OXONONANOATE SYNTHASE"/>
    <property type="match status" value="1"/>
</dbReference>
<accession>A0A6I4HV73</accession>
<sequence>MHPADINILNRLNERNVAGNLRALNLVAHNRVDFTSNDYLGFSKSEALQNKIASEMVRINTSNGATGSRLLTGNSAYAEALEQSIAQYHGYHSALHFNSGYDANIGLFSALPQRGDTVIADEFIHASIIDGIRLSNANRYSFKHNDLASLTDKLRAAKGNIYVVVESVYSMDGDTPDLISILKLCKEYHANLIVDEAHAIGVFKKGIINELNLQDDVFACVITYGKAMGVHGAAILGSKLLVDYLVNFARSFIYTTAAPLHQLASIKCAYEMLTGAISERKQLHANIAYFNSCFGDDQLVTRSVSAIQGIRAGSNPDAKAMSNLLLASGIDARPILSPTVAVGGERLRVCLHSYNTYKEIKLLADCLNDLKQL</sequence>
<proteinExistence type="inferred from homology"/>
<keyword evidence="4 8" id="KW-0808">Transferase</keyword>
<dbReference type="Proteomes" id="UP000429232">
    <property type="component" value="Chromosome"/>
</dbReference>
<evidence type="ECO:0000256" key="3">
    <source>
        <dbReference type="ARBA" id="ARBA00010008"/>
    </source>
</evidence>
<evidence type="ECO:0000313" key="9">
    <source>
        <dbReference type="Proteomes" id="UP000429232"/>
    </source>
</evidence>